<feature type="compositionally biased region" description="Polar residues" evidence="1">
    <location>
        <begin position="208"/>
        <end position="220"/>
    </location>
</feature>
<dbReference type="HOGENOM" id="CLU_1256128_0_0_1"/>
<accession>S3CC09</accession>
<sequence length="220" mass="24278">MCPEKFVDSGNVQIVDHAEKSTRAYMTGSAASIYFGNGSFVVRRLIATDPLSPGTSGCWVVRGEQLLGHVVGGNEFEKTLYMADIHDTRRSVKELPNLEMSVFSDDIHGWASSNFASESPFLSGHSGLKKSSSSYSTAEDEYRASAISQRGVSSRHKVPEVVKSARMSELGQRGAARHIRENDVAWYKRQEELASRSVRKENQKRAQHTSSQPSEDNAPP</sequence>
<evidence type="ECO:0000313" key="2">
    <source>
        <dbReference type="EMBL" id="EPE24127.1"/>
    </source>
</evidence>
<keyword evidence="3" id="KW-1185">Reference proteome</keyword>
<name>S3CC09_GLAL2</name>
<organism evidence="2 3">
    <name type="scientific">Glarea lozoyensis (strain ATCC 20868 / MF5171)</name>
    <dbReference type="NCBI Taxonomy" id="1116229"/>
    <lineage>
        <taxon>Eukaryota</taxon>
        <taxon>Fungi</taxon>
        <taxon>Dikarya</taxon>
        <taxon>Ascomycota</taxon>
        <taxon>Pezizomycotina</taxon>
        <taxon>Leotiomycetes</taxon>
        <taxon>Helotiales</taxon>
        <taxon>Helotiaceae</taxon>
        <taxon>Glarea</taxon>
    </lineage>
</organism>
<evidence type="ECO:0000256" key="1">
    <source>
        <dbReference type="SAM" id="MobiDB-lite"/>
    </source>
</evidence>
<dbReference type="EMBL" id="KE145373">
    <property type="protein sequence ID" value="EPE24127.1"/>
    <property type="molecule type" value="Genomic_DNA"/>
</dbReference>
<dbReference type="RefSeq" id="XP_008088215.1">
    <property type="nucleotide sequence ID" value="XM_008090024.1"/>
</dbReference>
<evidence type="ECO:0000313" key="3">
    <source>
        <dbReference type="Proteomes" id="UP000016922"/>
    </source>
</evidence>
<feature type="region of interest" description="Disordered" evidence="1">
    <location>
        <begin position="194"/>
        <end position="220"/>
    </location>
</feature>
<feature type="region of interest" description="Disordered" evidence="1">
    <location>
        <begin position="165"/>
        <end position="184"/>
    </location>
</feature>
<feature type="compositionally biased region" description="Basic and acidic residues" evidence="1">
    <location>
        <begin position="194"/>
        <end position="204"/>
    </location>
</feature>
<reference evidence="2 3" key="1">
    <citation type="journal article" date="2013" name="BMC Genomics">
        <title>Genomics-driven discovery of the pneumocandin biosynthetic gene cluster in the fungus Glarea lozoyensis.</title>
        <authorList>
            <person name="Chen L."/>
            <person name="Yue Q."/>
            <person name="Zhang X."/>
            <person name="Xiang M."/>
            <person name="Wang C."/>
            <person name="Li S."/>
            <person name="Che Y."/>
            <person name="Ortiz-Lopez F.J."/>
            <person name="Bills G.F."/>
            <person name="Liu X."/>
            <person name="An Z."/>
        </authorList>
    </citation>
    <scope>NUCLEOTIDE SEQUENCE [LARGE SCALE GENOMIC DNA]</scope>
    <source>
        <strain evidence="3">ATCC 20868 / MF5171</strain>
    </source>
</reference>
<protein>
    <submittedName>
        <fullName evidence="2">Uncharacterized protein</fullName>
    </submittedName>
</protein>
<gene>
    <name evidence="2" type="ORF">GLAREA_07977</name>
</gene>
<dbReference type="OrthoDB" id="4395072at2759"/>
<dbReference type="AlphaFoldDB" id="S3CC09"/>
<dbReference type="Proteomes" id="UP000016922">
    <property type="component" value="Unassembled WGS sequence"/>
</dbReference>
<dbReference type="KEGG" id="glz:GLAREA_07977"/>
<proteinExistence type="predicted"/>
<dbReference type="GeneID" id="19467028"/>